<feature type="transmembrane region" description="Helical" evidence="2">
    <location>
        <begin position="25"/>
        <end position="46"/>
    </location>
</feature>
<dbReference type="RefSeq" id="WP_144814896.1">
    <property type="nucleotide sequence ID" value="NZ_VLKP01000007.1"/>
</dbReference>
<keyword evidence="2" id="KW-0472">Membrane</keyword>
<evidence type="ECO:0000313" key="3">
    <source>
        <dbReference type="EMBL" id="TWI10313.1"/>
    </source>
</evidence>
<gene>
    <name evidence="3" type="ORF">IP93_01892</name>
</gene>
<organism evidence="3 4">
    <name type="scientific">Aerolutibacter ruishenii</name>
    <dbReference type="NCBI Taxonomy" id="686800"/>
    <lineage>
        <taxon>Bacteria</taxon>
        <taxon>Pseudomonadati</taxon>
        <taxon>Pseudomonadota</taxon>
        <taxon>Gammaproteobacteria</taxon>
        <taxon>Lysobacterales</taxon>
        <taxon>Lysobacteraceae</taxon>
        <taxon>Aerolutibacter</taxon>
    </lineage>
</organism>
<dbReference type="OrthoDB" id="7056878at2"/>
<proteinExistence type="predicted"/>
<keyword evidence="2" id="KW-0812">Transmembrane</keyword>
<feature type="coiled-coil region" evidence="1">
    <location>
        <begin position="57"/>
        <end position="119"/>
    </location>
</feature>
<evidence type="ECO:0000313" key="4">
    <source>
        <dbReference type="Proteomes" id="UP000316471"/>
    </source>
</evidence>
<comment type="caution">
    <text evidence="3">The sequence shown here is derived from an EMBL/GenBank/DDBJ whole genome shotgun (WGS) entry which is preliminary data.</text>
</comment>
<dbReference type="InterPro" id="IPR046703">
    <property type="entry name" value="DUF6776"/>
</dbReference>
<protein>
    <submittedName>
        <fullName evidence="3">Uncharacterized protein</fullName>
    </submittedName>
</protein>
<reference evidence="3 4" key="1">
    <citation type="journal article" date="2015" name="Stand. Genomic Sci.">
        <title>Genomic Encyclopedia of Bacterial and Archaeal Type Strains, Phase III: the genomes of soil and plant-associated and newly described type strains.</title>
        <authorList>
            <person name="Whitman W.B."/>
            <person name="Woyke T."/>
            <person name="Klenk H.P."/>
            <person name="Zhou Y."/>
            <person name="Lilburn T.G."/>
            <person name="Beck B.J."/>
            <person name="De Vos P."/>
            <person name="Vandamme P."/>
            <person name="Eisen J.A."/>
            <person name="Garrity G."/>
            <person name="Hugenholtz P."/>
            <person name="Kyrpides N.C."/>
        </authorList>
    </citation>
    <scope>NUCLEOTIDE SEQUENCE [LARGE SCALE GENOMIC DNA]</scope>
    <source>
        <strain evidence="3 4">CGMCC 1.10136</strain>
    </source>
</reference>
<keyword evidence="1" id="KW-0175">Coiled coil</keyword>
<sequence length="248" mass="26875">MEASPTPSSAAGSPIPPARGPRARYVLALLVAIALLFGLWGAWRVFAPSSSDTRGRLAATERQLAVAKAYIEEREQQIATLKRSDQISRDANRDLQGALAEREEEIAGLRADVAFYERLVGATGQRRGLSVHALRLQAQGPDAWHFATTLTQNLNRGAVSTGQMTLAVEGTQAGKLRKLAWSDLRRQPKAPGVAYSFKYFEQVEGDVFLPAGFTPVRVEVRLQPRSGGSVTESFTWADATRDSTAAAP</sequence>
<dbReference type="Proteomes" id="UP000316471">
    <property type="component" value="Unassembled WGS sequence"/>
</dbReference>
<accession>A0A562LRX5</accession>
<evidence type="ECO:0000256" key="2">
    <source>
        <dbReference type="SAM" id="Phobius"/>
    </source>
</evidence>
<keyword evidence="2" id="KW-1133">Transmembrane helix</keyword>
<name>A0A562LRX5_9GAMM</name>
<dbReference type="Pfam" id="PF20567">
    <property type="entry name" value="DUF6776"/>
    <property type="match status" value="1"/>
</dbReference>
<dbReference type="AlphaFoldDB" id="A0A562LRX5"/>
<dbReference type="EMBL" id="VLKP01000007">
    <property type="protein sequence ID" value="TWI10313.1"/>
    <property type="molecule type" value="Genomic_DNA"/>
</dbReference>
<evidence type="ECO:0000256" key="1">
    <source>
        <dbReference type="SAM" id="Coils"/>
    </source>
</evidence>
<keyword evidence="4" id="KW-1185">Reference proteome</keyword>